<dbReference type="Proteomes" id="UP000436088">
    <property type="component" value="Unassembled WGS sequence"/>
</dbReference>
<keyword evidence="5" id="KW-0663">Pyridoxal phosphate</keyword>
<proteinExistence type="inferred from homology"/>
<evidence type="ECO:0000256" key="5">
    <source>
        <dbReference type="ARBA" id="ARBA00022898"/>
    </source>
</evidence>
<dbReference type="PANTHER" id="PTHR46383">
    <property type="entry name" value="ASPARTATE AMINOTRANSFERASE"/>
    <property type="match status" value="1"/>
</dbReference>
<protein>
    <recommendedName>
        <fullName evidence="6">Aminotransferase class I/classII large domain-containing protein</fullName>
    </recommendedName>
</protein>
<dbReference type="SUPFAM" id="SSF53383">
    <property type="entry name" value="PLP-dependent transferases"/>
    <property type="match status" value="1"/>
</dbReference>
<evidence type="ECO:0000313" key="8">
    <source>
        <dbReference type="Proteomes" id="UP000436088"/>
    </source>
</evidence>
<dbReference type="PANTHER" id="PTHR46383:SF1">
    <property type="entry name" value="ASPARTATE AMINOTRANSFERASE"/>
    <property type="match status" value="1"/>
</dbReference>
<keyword evidence="3" id="KW-0032">Aminotransferase</keyword>
<dbReference type="Pfam" id="PF00155">
    <property type="entry name" value="Aminotran_1_2"/>
    <property type="match status" value="1"/>
</dbReference>
<dbReference type="Gene3D" id="3.40.640.10">
    <property type="entry name" value="Type I PLP-dependent aspartate aminotransferase-like (Major domain)"/>
    <property type="match status" value="2"/>
</dbReference>
<reference evidence="7" key="1">
    <citation type="submission" date="2019-09" db="EMBL/GenBank/DDBJ databases">
        <title>Draft genome information of white flower Hibiscus syriacus.</title>
        <authorList>
            <person name="Kim Y.-M."/>
        </authorList>
    </citation>
    <scope>NUCLEOTIDE SEQUENCE [LARGE SCALE GENOMIC DNA]</scope>
    <source>
        <strain evidence="7">YM2019G1</strain>
    </source>
</reference>
<feature type="domain" description="Aminotransferase class I/classII large" evidence="6">
    <location>
        <begin position="24"/>
        <end position="78"/>
    </location>
</feature>
<dbReference type="AlphaFoldDB" id="A0A6A3C549"/>
<evidence type="ECO:0000256" key="3">
    <source>
        <dbReference type="ARBA" id="ARBA00022576"/>
    </source>
</evidence>
<evidence type="ECO:0000256" key="4">
    <source>
        <dbReference type="ARBA" id="ARBA00022679"/>
    </source>
</evidence>
<dbReference type="InterPro" id="IPR015424">
    <property type="entry name" value="PyrdxlP-dep_Trfase"/>
</dbReference>
<dbReference type="InterPro" id="IPR004839">
    <property type="entry name" value="Aminotransferase_I/II_large"/>
</dbReference>
<organism evidence="7 8">
    <name type="scientific">Hibiscus syriacus</name>
    <name type="common">Rose of Sharon</name>
    <dbReference type="NCBI Taxonomy" id="106335"/>
    <lineage>
        <taxon>Eukaryota</taxon>
        <taxon>Viridiplantae</taxon>
        <taxon>Streptophyta</taxon>
        <taxon>Embryophyta</taxon>
        <taxon>Tracheophyta</taxon>
        <taxon>Spermatophyta</taxon>
        <taxon>Magnoliopsida</taxon>
        <taxon>eudicotyledons</taxon>
        <taxon>Gunneridae</taxon>
        <taxon>Pentapetalae</taxon>
        <taxon>rosids</taxon>
        <taxon>malvids</taxon>
        <taxon>Malvales</taxon>
        <taxon>Malvaceae</taxon>
        <taxon>Malvoideae</taxon>
        <taxon>Hibiscus</taxon>
    </lineage>
</organism>
<evidence type="ECO:0000313" key="7">
    <source>
        <dbReference type="EMBL" id="KAE8722352.1"/>
    </source>
</evidence>
<name>A0A6A3C549_HIBSY</name>
<comment type="caution">
    <text evidence="7">The sequence shown here is derived from an EMBL/GenBank/DDBJ whole genome shotgun (WGS) entry which is preliminary data.</text>
</comment>
<sequence>MESLIHLIKLWSVMVLNRVSFKQFLLFVLRDEVIIPAPYWVSYLKMARLADATPVILPTLLSDDFLLDSEKLQEKIAEIVAKYPRLLVLSDEIYEHIIYAPATLTSCIIARHVGADSNSQWFFQGKGHRCGRLLAW</sequence>
<dbReference type="InterPro" id="IPR050596">
    <property type="entry name" value="AspAT/PAT-like"/>
</dbReference>
<evidence type="ECO:0000256" key="2">
    <source>
        <dbReference type="ARBA" id="ARBA00007441"/>
    </source>
</evidence>
<keyword evidence="8" id="KW-1185">Reference proteome</keyword>
<dbReference type="EMBL" id="VEPZ02000562">
    <property type="protein sequence ID" value="KAE8722352.1"/>
    <property type="molecule type" value="Genomic_DNA"/>
</dbReference>
<dbReference type="GO" id="GO:0008483">
    <property type="term" value="F:transaminase activity"/>
    <property type="evidence" value="ECO:0007669"/>
    <property type="project" value="UniProtKB-KW"/>
</dbReference>
<dbReference type="GO" id="GO:0030170">
    <property type="term" value="F:pyridoxal phosphate binding"/>
    <property type="evidence" value="ECO:0007669"/>
    <property type="project" value="InterPro"/>
</dbReference>
<dbReference type="GO" id="GO:0006520">
    <property type="term" value="P:amino acid metabolic process"/>
    <property type="evidence" value="ECO:0007669"/>
    <property type="project" value="InterPro"/>
</dbReference>
<keyword evidence="4" id="KW-0808">Transferase</keyword>
<evidence type="ECO:0000259" key="6">
    <source>
        <dbReference type="Pfam" id="PF00155"/>
    </source>
</evidence>
<dbReference type="InterPro" id="IPR015421">
    <property type="entry name" value="PyrdxlP-dep_Trfase_major"/>
</dbReference>
<comment type="similarity">
    <text evidence="2">Belongs to the class-I pyridoxal-phosphate-dependent aminotransferase family.</text>
</comment>
<evidence type="ECO:0000256" key="1">
    <source>
        <dbReference type="ARBA" id="ARBA00001933"/>
    </source>
</evidence>
<comment type="cofactor">
    <cofactor evidence="1">
        <name>pyridoxal 5'-phosphate</name>
        <dbReference type="ChEBI" id="CHEBI:597326"/>
    </cofactor>
</comment>
<accession>A0A6A3C549</accession>
<gene>
    <name evidence="7" type="ORF">F3Y22_tig00014064pilonHSYRG00023</name>
</gene>